<dbReference type="AlphaFoldDB" id="A0A0F7K177"/>
<feature type="transmembrane region" description="Helical" evidence="1">
    <location>
        <begin position="51"/>
        <end position="69"/>
    </location>
</feature>
<reference evidence="2 3" key="1">
    <citation type="journal article" date="2015" name="Genome Announc.">
        <title>Complete Genome Sequence of Sedimenticola thiotaurini Strain SIP-G1, a Polyphosphate- and Polyhydroxyalkanoate-Accumulating Sulfur-Oxidizing Gammaproteobacterium Isolated from Salt Marsh Sediments.</title>
        <authorList>
            <person name="Flood B.E."/>
            <person name="Jones D.S."/>
            <person name="Bailey J.V."/>
        </authorList>
    </citation>
    <scope>NUCLEOTIDE SEQUENCE [LARGE SCALE GENOMIC DNA]</scope>
    <source>
        <strain evidence="2 3">SIP-G1</strain>
    </source>
</reference>
<dbReference type="RefSeq" id="WP_046860558.1">
    <property type="nucleotide sequence ID" value="NZ_CP011412.1"/>
</dbReference>
<name>A0A0F7K177_9GAMM</name>
<evidence type="ECO:0000313" key="3">
    <source>
        <dbReference type="Proteomes" id="UP000034410"/>
    </source>
</evidence>
<sequence>MSLKAWLFPRESRYLPGQRWLNVLFRTLHLVGLGGLGAGFLYPAVDESWHLYLQITLVSGSCLALISIYSNGIWLIQLRGQVVFLKLILLALMTPFPQLRAELFILIILLSGWIAHATAQVRYYSLYHRRRIESGDLG</sequence>
<keyword evidence="1" id="KW-0472">Membrane</keyword>
<dbReference type="EMBL" id="CP011412">
    <property type="protein sequence ID" value="AKH21637.1"/>
    <property type="molecule type" value="Genomic_DNA"/>
</dbReference>
<dbReference type="KEGG" id="seds:AAY24_16145"/>
<evidence type="ECO:0000313" key="2">
    <source>
        <dbReference type="EMBL" id="AKH21637.1"/>
    </source>
</evidence>
<proteinExistence type="predicted"/>
<dbReference type="OrthoDB" id="6118617at2"/>
<feature type="transmembrane region" description="Helical" evidence="1">
    <location>
        <begin position="81"/>
        <end position="97"/>
    </location>
</feature>
<keyword evidence="1" id="KW-1133">Transmembrane helix</keyword>
<evidence type="ECO:0000256" key="1">
    <source>
        <dbReference type="SAM" id="Phobius"/>
    </source>
</evidence>
<accession>A0A0F7K177</accession>
<feature type="transmembrane region" description="Helical" evidence="1">
    <location>
        <begin position="103"/>
        <end position="124"/>
    </location>
</feature>
<organism evidence="2 3">
    <name type="scientific">Sedimenticola thiotaurini</name>
    <dbReference type="NCBI Taxonomy" id="1543721"/>
    <lineage>
        <taxon>Bacteria</taxon>
        <taxon>Pseudomonadati</taxon>
        <taxon>Pseudomonadota</taxon>
        <taxon>Gammaproteobacteria</taxon>
        <taxon>Chromatiales</taxon>
        <taxon>Sedimenticolaceae</taxon>
        <taxon>Sedimenticola</taxon>
    </lineage>
</organism>
<dbReference type="Proteomes" id="UP000034410">
    <property type="component" value="Chromosome"/>
</dbReference>
<keyword evidence="1" id="KW-0812">Transmembrane</keyword>
<gene>
    <name evidence="2" type="ORF">AAY24_16145</name>
</gene>
<keyword evidence="3" id="KW-1185">Reference proteome</keyword>
<protein>
    <submittedName>
        <fullName evidence="2">Uncharacterized protein</fullName>
    </submittedName>
</protein>
<feature type="transmembrane region" description="Helical" evidence="1">
    <location>
        <begin position="20"/>
        <end position="45"/>
    </location>
</feature>